<dbReference type="VEuPathDB" id="FungiDB:QG37_00952"/>
<dbReference type="Proteomes" id="UP000037122">
    <property type="component" value="Unassembled WGS sequence"/>
</dbReference>
<comment type="caution">
    <text evidence="1">The sequence shown here is derived from an EMBL/GenBank/DDBJ whole genome shotgun (WGS) entry which is preliminary data.</text>
</comment>
<protein>
    <submittedName>
        <fullName evidence="1">Uncharacterized protein</fullName>
    </submittedName>
</protein>
<accession>A0A0L0P6N3</accession>
<dbReference type="EMBL" id="LGST01000007">
    <property type="protein sequence ID" value="KNE02013.1"/>
    <property type="molecule type" value="Genomic_DNA"/>
</dbReference>
<dbReference type="AlphaFoldDB" id="A0A0L0P6N3"/>
<gene>
    <name evidence="1" type="ORF">QG37_00952</name>
</gene>
<reference evidence="2" key="1">
    <citation type="journal article" date="2015" name="BMC Genomics">
        <title>Draft genome of a commonly misdiagnosed multidrug resistant pathogen Candida auris.</title>
        <authorList>
            <person name="Chatterjee S."/>
            <person name="Alampalli S.V."/>
            <person name="Nageshan R.K."/>
            <person name="Chettiar S.T."/>
            <person name="Joshi S."/>
            <person name="Tatu U.S."/>
        </authorList>
    </citation>
    <scope>NUCLEOTIDE SEQUENCE [LARGE SCALE GENOMIC DNA]</scope>
    <source>
        <strain evidence="2">6684</strain>
    </source>
</reference>
<name>A0A0L0P6N3_CANAR</name>
<organism evidence="1 2">
    <name type="scientific">Candidozyma auris</name>
    <name type="common">Yeast</name>
    <name type="synonym">Candida auris</name>
    <dbReference type="NCBI Taxonomy" id="498019"/>
    <lineage>
        <taxon>Eukaryota</taxon>
        <taxon>Fungi</taxon>
        <taxon>Dikarya</taxon>
        <taxon>Ascomycota</taxon>
        <taxon>Saccharomycotina</taxon>
        <taxon>Pichiomycetes</taxon>
        <taxon>Metschnikowiaceae</taxon>
        <taxon>Candidozyma</taxon>
    </lineage>
</organism>
<proteinExistence type="predicted"/>
<evidence type="ECO:0000313" key="2">
    <source>
        <dbReference type="Proteomes" id="UP000037122"/>
    </source>
</evidence>
<evidence type="ECO:0000313" key="1">
    <source>
        <dbReference type="EMBL" id="KNE02013.1"/>
    </source>
</evidence>
<sequence>MTYIQQPLFKAFIVEDVNYKQRKLRIGMITNVDILSFVLDSQCLVLKYVMQY</sequence>